<dbReference type="PANTHER" id="PTHR13068">
    <property type="entry name" value="CGI-12 PROTEIN-RELATED"/>
    <property type="match status" value="1"/>
</dbReference>
<proteinExistence type="inferred from homology"/>
<dbReference type="GO" id="GO:0006353">
    <property type="term" value="P:DNA-templated transcription termination"/>
    <property type="evidence" value="ECO:0007669"/>
    <property type="project" value="UniProtKB-KW"/>
</dbReference>
<keyword evidence="2" id="KW-0805">Transcription regulation</keyword>
<dbReference type="InterPro" id="IPR003690">
    <property type="entry name" value="MTERF"/>
</dbReference>
<evidence type="ECO:0000256" key="3">
    <source>
        <dbReference type="ARBA" id="ARBA00022946"/>
    </source>
</evidence>
<dbReference type="EMBL" id="JBJXBP010000004">
    <property type="protein sequence ID" value="KAL3833078.1"/>
    <property type="molecule type" value="Genomic_DNA"/>
</dbReference>
<keyword evidence="4" id="KW-1133">Transmembrane helix</keyword>
<keyword evidence="4" id="KW-0812">Transmembrane</keyword>
<evidence type="ECO:0000313" key="6">
    <source>
        <dbReference type="Proteomes" id="UP001634393"/>
    </source>
</evidence>
<dbReference type="SMART" id="SM00733">
    <property type="entry name" value="Mterf"/>
    <property type="match status" value="4"/>
</dbReference>
<comment type="caution">
    <text evidence="5">The sequence shown here is derived from an EMBL/GenBank/DDBJ whole genome shotgun (WGS) entry which is preliminary data.</text>
</comment>
<organism evidence="5 6">
    <name type="scientific">Penstemon smallii</name>
    <dbReference type="NCBI Taxonomy" id="265156"/>
    <lineage>
        <taxon>Eukaryota</taxon>
        <taxon>Viridiplantae</taxon>
        <taxon>Streptophyta</taxon>
        <taxon>Embryophyta</taxon>
        <taxon>Tracheophyta</taxon>
        <taxon>Spermatophyta</taxon>
        <taxon>Magnoliopsida</taxon>
        <taxon>eudicotyledons</taxon>
        <taxon>Gunneridae</taxon>
        <taxon>Pentapetalae</taxon>
        <taxon>asterids</taxon>
        <taxon>lamiids</taxon>
        <taxon>Lamiales</taxon>
        <taxon>Plantaginaceae</taxon>
        <taxon>Cheloneae</taxon>
        <taxon>Penstemon</taxon>
    </lineage>
</organism>
<keyword evidence="2" id="KW-0806">Transcription termination</keyword>
<comment type="similarity">
    <text evidence="1">Belongs to the mTERF family.</text>
</comment>
<feature type="transmembrane region" description="Helical" evidence="4">
    <location>
        <begin position="15"/>
        <end position="35"/>
    </location>
</feature>
<evidence type="ECO:0000313" key="5">
    <source>
        <dbReference type="EMBL" id="KAL3833078.1"/>
    </source>
</evidence>
<dbReference type="Gene3D" id="1.25.70.10">
    <property type="entry name" value="Transcription termination factor 3, mitochondrial"/>
    <property type="match status" value="1"/>
</dbReference>
<accession>A0ABD3T901</accession>
<evidence type="ECO:0000256" key="2">
    <source>
        <dbReference type="ARBA" id="ARBA00022472"/>
    </source>
</evidence>
<name>A0ABD3T901_9LAMI</name>
<keyword evidence="4" id="KW-0472">Membrane</keyword>
<dbReference type="AlphaFoldDB" id="A0ABD3T901"/>
<protein>
    <submittedName>
        <fullName evidence="5">Uncharacterized protein</fullName>
    </submittedName>
</protein>
<sequence>MDAGELKLKINEIKVVYGFNTVVVIGVCLAFPRVLNSNMEGLLSCEMGESKSIFLEYSEEDLVRKIEYFRKLNVEKEQVGLFLLSKPEIFGFDLDDRVILVKELLYDLGLSKKELMSLEQKYPHVFGRNQMANLPHIMRSMDVGECFFERMKKGDHSLLDTYKIHSENGDMDKYYSKNLLKLKAKRSHMHVIHKYAVKALALSNSSSTKLHQRFDFLLSCGIEYSKLCAMVSKKIEYLCKDMGLSLQYLDDFPGYLCHDLEKRIKRRYELHKWLVEKEFSPFQGALRTLSGNISNRDSSLSLLLCTDYSLPLHQTLVSSIFCKFSENI</sequence>
<evidence type="ECO:0000256" key="1">
    <source>
        <dbReference type="ARBA" id="ARBA00007692"/>
    </source>
</evidence>
<dbReference type="Pfam" id="PF02536">
    <property type="entry name" value="mTERF"/>
    <property type="match status" value="2"/>
</dbReference>
<dbReference type="PANTHER" id="PTHR13068:SF113">
    <property type="entry name" value="TRANSCRIPTION TERMINATION FACTOR MTEF18, MITOCHONDRIAL"/>
    <property type="match status" value="1"/>
</dbReference>
<keyword evidence="3" id="KW-0809">Transit peptide</keyword>
<evidence type="ECO:0000256" key="4">
    <source>
        <dbReference type="SAM" id="Phobius"/>
    </source>
</evidence>
<keyword evidence="2" id="KW-0804">Transcription</keyword>
<dbReference type="Proteomes" id="UP001634393">
    <property type="component" value="Unassembled WGS sequence"/>
</dbReference>
<reference evidence="5 6" key="1">
    <citation type="submission" date="2024-12" db="EMBL/GenBank/DDBJ databases">
        <title>The unique morphological basis and parallel evolutionary history of personate flowers in Penstemon.</title>
        <authorList>
            <person name="Depatie T.H."/>
            <person name="Wessinger C.A."/>
        </authorList>
    </citation>
    <scope>NUCLEOTIDE SEQUENCE [LARGE SCALE GENOMIC DNA]</scope>
    <source>
        <strain evidence="5">WTNN_2</strain>
        <tissue evidence="5">Leaf</tissue>
    </source>
</reference>
<gene>
    <name evidence="5" type="ORF">ACJIZ3_007814</name>
</gene>
<keyword evidence="6" id="KW-1185">Reference proteome</keyword>
<dbReference type="InterPro" id="IPR038538">
    <property type="entry name" value="MTERF_sf"/>
</dbReference>